<comment type="caution">
    <text evidence="8">The sequence shown here is derived from an EMBL/GenBank/DDBJ whole genome shotgun (WGS) entry which is preliminary data.</text>
</comment>
<reference evidence="8 9" key="1">
    <citation type="journal article" date="2013" name="Genome Announc.">
        <title>Draft Genome of the Marine Gammaproteobacterium Halomonas titanicae.</title>
        <authorList>
            <person name="Sanchez-Porro C."/>
            <person name="de la Haba R.R."/>
            <person name="Cruz-Hernandez N."/>
            <person name="Gonzalez J.M."/>
            <person name="Reyes-Guirao C."/>
            <person name="Navarro-Sampedro L."/>
            <person name="Carballo M."/>
            <person name="Ventosa A."/>
        </authorList>
    </citation>
    <scope>NUCLEOTIDE SEQUENCE [LARGE SCALE GENOMIC DNA]</scope>
    <source>
        <strain evidence="8 9">BH1</strain>
    </source>
</reference>
<comment type="similarity">
    <text evidence="2">Belongs to the FAD-dependent oxidoreductase family.</text>
</comment>
<dbReference type="PANTHER" id="PTHR43429">
    <property type="entry name" value="PYRIDINE NUCLEOTIDE-DISULFIDE OXIDOREDUCTASE DOMAIN-CONTAINING"/>
    <property type="match status" value="1"/>
</dbReference>
<dbReference type="AlphaFoldDB" id="L9UBD1"/>
<dbReference type="InterPro" id="IPR050260">
    <property type="entry name" value="FAD-bd_OxRdtase"/>
</dbReference>
<dbReference type="InterPro" id="IPR041575">
    <property type="entry name" value="Rubredoxin_C"/>
</dbReference>
<evidence type="ECO:0000259" key="6">
    <source>
        <dbReference type="Pfam" id="PF07992"/>
    </source>
</evidence>
<evidence type="ECO:0000313" key="8">
    <source>
        <dbReference type="EMBL" id="ELY21508.1"/>
    </source>
</evidence>
<feature type="region of interest" description="Disordered" evidence="5">
    <location>
        <begin position="442"/>
        <end position="466"/>
    </location>
</feature>
<dbReference type="Gene3D" id="3.50.50.60">
    <property type="entry name" value="FAD/NAD(P)-binding domain"/>
    <property type="match status" value="2"/>
</dbReference>
<evidence type="ECO:0000313" key="9">
    <source>
        <dbReference type="Proteomes" id="UP000011651"/>
    </source>
</evidence>
<dbReference type="SUPFAM" id="SSF51905">
    <property type="entry name" value="FAD/NAD(P)-binding domain"/>
    <property type="match status" value="2"/>
</dbReference>
<organism evidence="8 9">
    <name type="scientific">Vreelandella titanicae BH1</name>
    <dbReference type="NCBI Taxonomy" id="1204738"/>
    <lineage>
        <taxon>Bacteria</taxon>
        <taxon>Pseudomonadati</taxon>
        <taxon>Pseudomonadota</taxon>
        <taxon>Gammaproteobacteria</taxon>
        <taxon>Oceanospirillales</taxon>
        <taxon>Halomonadaceae</taxon>
        <taxon>Vreelandella</taxon>
    </lineage>
</organism>
<dbReference type="Pfam" id="PF18267">
    <property type="entry name" value="Rubredoxin_C"/>
    <property type="match status" value="1"/>
</dbReference>
<accession>L9UBD1</accession>
<dbReference type="Proteomes" id="UP000011651">
    <property type="component" value="Unassembled WGS sequence"/>
</dbReference>
<gene>
    <name evidence="8" type="ORF">HALTITAN_1497</name>
</gene>
<dbReference type="Pfam" id="PF07992">
    <property type="entry name" value="Pyr_redox_2"/>
    <property type="match status" value="1"/>
</dbReference>
<keyword evidence="3" id="KW-0285">Flavoprotein</keyword>
<dbReference type="EMBL" id="AOPO01000005">
    <property type="protein sequence ID" value="ELY21508.1"/>
    <property type="molecule type" value="Genomic_DNA"/>
</dbReference>
<dbReference type="InterPro" id="IPR023753">
    <property type="entry name" value="FAD/NAD-binding_dom"/>
</dbReference>
<evidence type="ECO:0000256" key="5">
    <source>
        <dbReference type="SAM" id="MobiDB-lite"/>
    </source>
</evidence>
<feature type="domain" description="FAD/NAD(P)-binding" evidence="6">
    <location>
        <begin position="37"/>
        <end position="319"/>
    </location>
</feature>
<dbReference type="PANTHER" id="PTHR43429:SF3">
    <property type="entry name" value="NITRITE REDUCTASE [NAD(P)H]"/>
    <property type="match status" value="1"/>
</dbReference>
<dbReference type="InterPro" id="IPR036188">
    <property type="entry name" value="FAD/NAD-bd_sf"/>
</dbReference>
<dbReference type="GO" id="GO:0016491">
    <property type="term" value="F:oxidoreductase activity"/>
    <property type="evidence" value="ECO:0007669"/>
    <property type="project" value="InterPro"/>
</dbReference>
<sequence>MQRGARQGRFFVWCSSSRKDTEEPPMETTSRCSSNDHLVVIGNGMASHRLIEALVKQPTRPQRITVIGAEPSPAYNRILLSPLLAGEMQQEALTLRDTQWYAEQGVTLILGEKVEMLDRARQTLTTDSGRSLDYDHLVIATGSRPALPDVPGIELEGVHGFRNLQDAESLEAIAQRGGDAVVIGGGLLGLEAAEGLRKRGSDINVSVLQRSERLMNRQLDTTAAHLLKDTLTQRGLQIITGAHLARLESNAQGRVAKLHLADGRQLNASSVIVAAGITPNAELGRQADLRTDRAIVVDEWLTTSDPAISALGECCQFDGTTYGLVEPIWRQVEVLAATLCGTHTQGYADAPSATKLKISGVALYAFGPTEASAEHEVLNYHDIERGDYRRLLLRDGQIEGAVLYGDTSQGPWYFEQALAGTDLNAYRQALLFGGADVEVLREASQHSPDSSELSSKHSSHTTSEAA</sequence>
<keyword evidence="4" id="KW-0274">FAD</keyword>
<dbReference type="PRINTS" id="PR00411">
    <property type="entry name" value="PNDRDTASEI"/>
</dbReference>
<dbReference type="PRINTS" id="PR00368">
    <property type="entry name" value="FADPNR"/>
</dbReference>
<feature type="domain" description="NADH-rubredoxin oxidoreductase C-terminal" evidence="7">
    <location>
        <begin position="353"/>
        <end position="413"/>
    </location>
</feature>
<evidence type="ECO:0000259" key="7">
    <source>
        <dbReference type="Pfam" id="PF18267"/>
    </source>
</evidence>
<evidence type="ECO:0000256" key="2">
    <source>
        <dbReference type="ARBA" id="ARBA00006442"/>
    </source>
</evidence>
<evidence type="ECO:0000256" key="4">
    <source>
        <dbReference type="ARBA" id="ARBA00022827"/>
    </source>
</evidence>
<dbReference type="InterPro" id="IPR016156">
    <property type="entry name" value="FAD/NAD-linked_Rdtase_dimer_sf"/>
</dbReference>
<dbReference type="PATRIC" id="fig|1204738.3.peg.2242"/>
<evidence type="ECO:0000256" key="1">
    <source>
        <dbReference type="ARBA" id="ARBA00001974"/>
    </source>
</evidence>
<comment type="cofactor">
    <cofactor evidence="1">
        <name>FAD</name>
        <dbReference type="ChEBI" id="CHEBI:57692"/>
    </cofactor>
</comment>
<dbReference type="Gene3D" id="3.30.390.30">
    <property type="match status" value="1"/>
</dbReference>
<name>L9UBD1_9GAMM</name>
<evidence type="ECO:0000256" key="3">
    <source>
        <dbReference type="ARBA" id="ARBA00022630"/>
    </source>
</evidence>
<proteinExistence type="inferred from homology"/>
<protein>
    <submittedName>
        <fullName evidence="8">FAD-dependent pyridine nucleotide-disulfide oxidoreductase</fullName>
    </submittedName>
</protein>